<gene>
    <name evidence="4" type="ORF">A1359_13005</name>
</gene>
<evidence type="ECO:0000256" key="1">
    <source>
        <dbReference type="ARBA" id="ARBA00023015"/>
    </source>
</evidence>
<protein>
    <recommendedName>
        <fullName evidence="3">Tetracyclin repressor-like C-terminal domain-containing protein</fullName>
    </recommendedName>
</protein>
<evidence type="ECO:0000313" key="4">
    <source>
        <dbReference type="EMBL" id="OAI12985.1"/>
    </source>
</evidence>
<sequence length="129" mass="14325">MLFKHLKALPEANFAYESLRKLFDQLIERTINEQKTCMLGKAVLEFRGQDPQVAEIVNMGISQLENVILEILSKAQATGEISKGRDLQVLSSYLTAAFYGIQVLGVAKPCRENLEQVGAIALSIVFPNQ</sequence>
<dbReference type="Proteomes" id="UP000078476">
    <property type="component" value="Unassembled WGS sequence"/>
</dbReference>
<proteinExistence type="predicted"/>
<dbReference type="InterPro" id="IPR011075">
    <property type="entry name" value="TetR_C"/>
</dbReference>
<dbReference type="STRING" id="980561.A1359_13005"/>
<keyword evidence="1" id="KW-0805">Transcription regulation</keyword>
<dbReference type="SUPFAM" id="SSF48498">
    <property type="entry name" value="Tetracyclin repressor-like, C-terminal domain"/>
    <property type="match status" value="1"/>
</dbReference>
<evidence type="ECO:0000259" key="3">
    <source>
        <dbReference type="Pfam" id="PF16925"/>
    </source>
</evidence>
<dbReference type="EMBL" id="LUUI01000124">
    <property type="protein sequence ID" value="OAI12985.1"/>
    <property type="molecule type" value="Genomic_DNA"/>
</dbReference>
<dbReference type="PANTHER" id="PTHR47506">
    <property type="entry name" value="TRANSCRIPTIONAL REGULATORY PROTEIN"/>
    <property type="match status" value="1"/>
</dbReference>
<accession>A0A177N559</accession>
<dbReference type="InterPro" id="IPR036271">
    <property type="entry name" value="Tet_transcr_reg_TetR-rel_C_sf"/>
</dbReference>
<evidence type="ECO:0000313" key="5">
    <source>
        <dbReference type="Proteomes" id="UP000078476"/>
    </source>
</evidence>
<keyword evidence="5" id="KW-1185">Reference proteome</keyword>
<dbReference type="PANTHER" id="PTHR47506:SF10">
    <property type="entry name" value="TRANSCRIPTIONAL REGULATORY PROTEIN"/>
    <property type="match status" value="1"/>
</dbReference>
<dbReference type="Gene3D" id="1.10.357.10">
    <property type="entry name" value="Tetracycline Repressor, domain 2"/>
    <property type="match status" value="1"/>
</dbReference>
<reference evidence="4 5" key="1">
    <citation type="submission" date="2016-03" db="EMBL/GenBank/DDBJ databases">
        <authorList>
            <person name="Ploux O."/>
        </authorList>
    </citation>
    <scope>NUCLEOTIDE SEQUENCE [LARGE SCALE GENOMIC DNA]</scope>
    <source>
        <strain evidence="4 5">R-45370</strain>
    </source>
</reference>
<comment type="caution">
    <text evidence="4">The sequence shown here is derived from an EMBL/GenBank/DDBJ whole genome shotgun (WGS) entry which is preliminary data.</text>
</comment>
<feature type="domain" description="Tetracyclin repressor-like C-terminal" evidence="3">
    <location>
        <begin position="17"/>
        <end position="101"/>
    </location>
</feature>
<keyword evidence="2" id="KW-0804">Transcription</keyword>
<dbReference type="AlphaFoldDB" id="A0A177N559"/>
<dbReference type="Pfam" id="PF16925">
    <property type="entry name" value="TetR_C_13"/>
    <property type="match status" value="1"/>
</dbReference>
<evidence type="ECO:0000256" key="2">
    <source>
        <dbReference type="ARBA" id="ARBA00023163"/>
    </source>
</evidence>
<name>A0A177N559_9GAMM</name>
<organism evidence="4 5">
    <name type="scientific">Methylomonas lenta</name>
    <dbReference type="NCBI Taxonomy" id="980561"/>
    <lineage>
        <taxon>Bacteria</taxon>
        <taxon>Pseudomonadati</taxon>
        <taxon>Pseudomonadota</taxon>
        <taxon>Gammaproteobacteria</taxon>
        <taxon>Methylococcales</taxon>
        <taxon>Methylococcaceae</taxon>
        <taxon>Methylomonas</taxon>
    </lineage>
</organism>